<keyword evidence="4" id="KW-0788">Thiol protease</keyword>
<feature type="region of interest" description="Disordered" evidence="5">
    <location>
        <begin position="1"/>
        <end position="27"/>
    </location>
</feature>
<evidence type="ECO:0000256" key="3">
    <source>
        <dbReference type="ARBA" id="ARBA00022801"/>
    </source>
</evidence>
<evidence type="ECO:0000256" key="5">
    <source>
        <dbReference type="SAM" id="MobiDB-lite"/>
    </source>
</evidence>
<organism evidence="8 9">
    <name type="scientific">Dermatophagoides farinae</name>
    <name type="common">American house dust mite</name>
    <dbReference type="NCBI Taxonomy" id="6954"/>
    <lineage>
        <taxon>Eukaryota</taxon>
        <taxon>Metazoa</taxon>
        <taxon>Ecdysozoa</taxon>
        <taxon>Arthropoda</taxon>
        <taxon>Chelicerata</taxon>
        <taxon>Arachnida</taxon>
        <taxon>Acari</taxon>
        <taxon>Acariformes</taxon>
        <taxon>Sarcoptiformes</taxon>
        <taxon>Astigmata</taxon>
        <taxon>Psoroptidia</taxon>
        <taxon>Analgoidea</taxon>
        <taxon>Pyroglyphidae</taxon>
        <taxon>Dermatophagoidinae</taxon>
        <taxon>Dermatophagoides</taxon>
    </lineage>
</organism>
<proteinExistence type="inferred from homology"/>
<dbReference type="PANTHER" id="PTHR12606:SF141">
    <property type="entry name" value="GH15225P-RELATED"/>
    <property type="match status" value="1"/>
</dbReference>
<accession>A0A922HWU4</accession>
<dbReference type="FunFam" id="3.40.395.10:FF:000001">
    <property type="entry name" value="Sentrin-specific protease 1"/>
    <property type="match status" value="1"/>
</dbReference>
<sequence>MAGYSFATSTVNNNNHNTPNNHQKGGSRFTAAASSFSLMNRFGKSERSSTLKSNGNRIIKNKNRSKMNSFQYNEREKFKKMLMEHMNVPNRRIFDQRNNFKTNESAIKSLPTLFQKPTSPSNRNNYHDRQTTALTNSFSLYNLVQSKGFATTLPTVHHDEIDSRKNSTSINTSRLNMIQDYWKLPEKSNVFKSSVENKISLVYNKSTSSTQLSPLSQSNSHNNKLIVDSNKSNISDMQIYEKLNHVKIFKNDRETITSRIKSMFEPFIPYNFYYKFKRFIPYIQRDHEISDRVKQIEDTKTTVVVPLTEEIEDEIDEILNSPDQLLVSAYSINIHTKDILTLDGCNWLNDAVIEFYLNLIVSRSQNDRKKYPSVYAFSTYFFTRLSNGSGPGRWANKLDFFSYDLLLIPIHHSSHWRLAVVDNERQSIVYYDSLGNEFRYCIDLLTNFLQTESIKKKNIELDMNEWKLIYKIPDIPKQQNYYDCGVFACKYAEYISRRASLTFTQKHIPAFRKCMMYEIIHQKLLV</sequence>
<feature type="domain" description="Ubiquitin-like protease family profile" evidence="6">
    <location>
        <begin position="332"/>
        <end position="495"/>
    </location>
</feature>
<comment type="similarity">
    <text evidence="1">Belongs to the peptidase C48 family.</text>
</comment>
<dbReference type="SUPFAM" id="SSF54001">
    <property type="entry name" value="Cysteine proteinases"/>
    <property type="match status" value="1"/>
</dbReference>
<dbReference type="GO" id="GO:0016926">
    <property type="term" value="P:protein desumoylation"/>
    <property type="evidence" value="ECO:0007669"/>
    <property type="project" value="TreeGrafter"/>
</dbReference>
<dbReference type="GO" id="GO:0060255">
    <property type="term" value="P:regulation of macromolecule metabolic process"/>
    <property type="evidence" value="ECO:0007669"/>
    <property type="project" value="UniProtKB-ARBA"/>
</dbReference>
<dbReference type="Pfam" id="PF02902">
    <property type="entry name" value="Peptidase_C48"/>
    <property type="match status" value="1"/>
</dbReference>
<dbReference type="GO" id="GO:0006508">
    <property type="term" value="P:proteolysis"/>
    <property type="evidence" value="ECO:0007669"/>
    <property type="project" value="UniProtKB-KW"/>
</dbReference>
<dbReference type="GO" id="GO:0016929">
    <property type="term" value="F:deSUMOylase activity"/>
    <property type="evidence" value="ECO:0007669"/>
    <property type="project" value="TreeGrafter"/>
</dbReference>
<dbReference type="Proteomes" id="UP000790347">
    <property type="component" value="Unassembled WGS sequence"/>
</dbReference>
<dbReference type="Gene3D" id="3.40.395.10">
    <property type="entry name" value="Adenoviral Proteinase, Chain A"/>
    <property type="match status" value="1"/>
</dbReference>
<reference evidence="8" key="4">
    <citation type="journal article" date="2022" name="Res Sq">
        <title>Comparative Genomics Reveals Insights into the Divergent Evolution of Astigmatic Mites and Household Pest Adaptations.</title>
        <authorList>
            <person name="Xiong Q."/>
            <person name="Wan A.T.-Y."/>
            <person name="Liu X.-Y."/>
            <person name="Fung C.S.-H."/>
            <person name="Xiao X."/>
            <person name="Malainual N."/>
            <person name="Hou J."/>
            <person name="Wang L."/>
            <person name="Wang M."/>
            <person name="Yang K."/>
            <person name="Cui Y."/>
            <person name="Leung E."/>
            <person name="Nong W."/>
            <person name="Shin S.-K."/>
            <person name="Au S."/>
            <person name="Jeong K.Y."/>
            <person name="Chew F.T."/>
            <person name="Hui J."/>
            <person name="Leung T.F."/>
            <person name="Tungtrongchitr A."/>
            <person name="Zhong N."/>
            <person name="Liu Z."/>
            <person name="Tsui S."/>
        </authorList>
    </citation>
    <scope>NUCLEOTIDE SEQUENCE</scope>
    <source>
        <strain evidence="8">Derf</strain>
        <tissue evidence="8">Whole organism</tissue>
    </source>
</reference>
<keyword evidence="3" id="KW-0378">Hydrolase</keyword>
<dbReference type="PROSITE" id="PS50600">
    <property type="entry name" value="ULP_PROTEASE"/>
    <property type="match status" value="1"/>
</dbReference>
<evidence type="ECO:0000259" key="6">
    <source>
        <dbReference type="PROSITE" id="PS50600"/>
    </source>
</evidence>
<gene>
    <name evidence="8" type="primary">SENP1</name>
    <name evidence="8" type="ORF">DERF_006756</name>
    <name evidence="7" type="ORF">HUG17_1329</name>
</gene>
<reference evidence="8" key="1">
    <citation type="submission" date="2013-05" db="EMBL/GenBank/DDBJ databases">
        <authorList>
            <person name="Yim A.K.Y."/>
            <person name="Chan T.F."/>
            <person name="Ji K.M."/>
            <person name="Liu X.Y."/>
            <person name="Zhou J.W."/>
            <person name="Li R.Q."/>
            <person name="Yang K.Y."/>
            <person name="Li J."/>
            <person name="Li M."/>
            <person name="Law P.T.W."/>
            <person name="Wu Y.L."/>
            <person name="Cai Z.L."/>
            <person name="Qin H."/>
            <person name="Bao Y."/>
            <person name="Leung R.K.K."/>
            <person name="Ng P.K.S."/>
            <person name="Zou J."/>
            <person name="Zhong X.J."/>
            <person name="Ran P.X."/>
            <person name="Zhong N.S."/>
            <person name="Liu Z.G."/>
            <person name="Tsui S.K.W."/>
        </authorList>
    </citation>
    <scope>NUCLEOTIDE SEQUENCE</scope>
    <source>
        <strain evidence="8">Derf</strain>
        <tissue evidence="8">Whole organism</tissue>
    </source>
</reference>
<feature type="compositionally biased region" description="Low complexity" evidence="5">
    <location>
        <begin position="12"/>
        <end position="22"/>
    </location>
</feature>
<keyword evidence="9" id="KW-1185">Reference proteome</keyword>
<dbReference type="GO" id="GO:0080090">
    <property type="term" value="P:regulation of primary metabolic process"/>
    <property type="evidence" value="ECO:0007669"/>
    <property type="project" value="UniProtKB-ARBA"/>
</dbReference>
<name>A0A922HWU4_DERFA</name>
<reference evidence="7" key="3">
    <citation type="journal article" date="2021" name="World Allergy Organ. J.">
        <title>Chromosome-level assembly of Dermatophagoides farinae genome and transcriptome reveals two novel allergens Der f 37 and Der f 39.</title>
        <authorList>
            <person name="Chen J."/>
            <person name="Cai Z."/>
            <person name="Fan D."/>
            <person name="Hu J."/>
            <person name="Hou Y."/>
            <person name="He Y."/>
            <person name="Zhang Z."/>
            <person name="Zhao Z."/>
            <person name="Gao P."/>
            <person name="Hu W."/>
            <person name="Sun J."/>
            <person name="Li J."/>
            <person name="Ji K."/>
        </authorList>
    </citation>
    <scope>NUCLEOTIDE SEQUENCE</scope>
    <source>
        <strain evidence="7">JKM2019</strain>
    </source>
</reference>
<evidence type="ECO:0000313" key="8">
    <source>
        <dbReference type="EMBL" id="KAH9515991.1"/>
    </source>
</evidence>
<keyword evidence="2 7" id="KW-0645">Protease</keyword>
<evidence type="ECO:0000256" key="1">
    <source>
        <dbReference type="ARBA" id="ARBA00005234"/>
    </source>
</evidence>
<evidence type="ECO:0000256" key="2">
    <source>
        <dbReference type="ARBA" id="ARBA00022670"/>
    </source>
</evidence>
<dbReference type="GO" id="GO:0005634">
    <property type="term" value="C:nucleus"/>
    <property type="evidence" value="ECO:0007669"/>
    <property type="project" value="TreeGrafter"/>
</dbReference>
<dbReference type="Proteomes" id="UP000828236">
    <property type="component" value="Unassembled WGS sequence"/>
</dbReference>
<evidence type="ECO:0000313" key="9">
    <source>
        <dbReference type="Proteomes" id="UP000790347"/>
    </source>
</evidence>
<dbReference type="OrthoDB" id="6428410at2759"/>
<comment type="caution">
    <text evidence="8">The sequence shown here is derived from an EMBL/GenBank/DDBJ whole genome shotgun (WGS) entry which is preliminary data.</text>
</comment>
<protein>
    <submittedName>
        <fullName evidence="8">SUMO1 sentrin specific peptidase 1</fullName>
    </submittedName>
    <submittedName>
        <fullName evidence="7">Sentrin-specific protease 1-like protein</fullName>
    </submittedName>
</protein>
<feature type="compositionally biased region" description="Polar residues" evidence="5">
    <location>
        <begin position="1"/>
        <end position="11"/>
    </location>
</feature>
<dbReference type="PANTHER" id="PTHR12606">
    <property type="entry name" value="SENTRIN/SUMO-SPECIFIC PROTEASE"/>
    <property type="match status" value="1"/>
</dbReference>
<evidence type="ECO:0000256" key="4">
    <source>
        <dbReference type="ARBA" id="ARBA00022807"/>
    </source>
</evidence>
<evidence type="ECO:0000313" key="7">
    <source>
        <dbReference type="EMBL" id="KAH7645791.1"/>
    </source>
</evidence>
<dbReference type="InterPro" id="IPR038765">
    <property type="entry name" value="Papain-like_cys_pep_sf"/>
</dbReference>
<dbReference type="EMBL" id="ASGP02000003">
    <property type="protein sequence ID" value="KAH9515991.1"/>
    <property type="molecule type" value="Genomic_DNA"/>
</dbReference>
<dbReference type="EMBL" id="SDOV01000001">
    <property type="protein sequence ID" value="KAH7645791.1"/>
    <property type="molecule type" value="Genomic_DNA"/>
</dbReference>
<dbReference type="InterPro" id="IPR003653">
    <property type="entry name" value="Peptidase_C48_C"/>
</dbReference>
<reference evidence="7" key="2">
    <citation type="submission" date="2020-06" db="EMBL/GenBank/DDBJ databases">
        <authorList>
            <person name="Ji K."/>
            <person name="Li J."/>
        </authorList>
    </citation>
    <scope>NUCLEOTIDE SEQUENCE</scope>
    <source>
        <strain evidence="7">JKM2019</strain>
        <tissue evidence="7">Whole body</tissue>
    </source>
</reference>
<dbReference type="AlphaFoldDB" id="A0A922HWU4"/>